<comment type="caution">
    <text evidence="1">The sequence shown here is derived from an EMBL/GenBank/DDBJ whole genome shotgun (WGS) entry which is preliminary data.</text>
</comment>
<evidence type="ECO:0000313" key="2">
    <source>
        <dbReference type="Proteomes" id="UP000811899"/>
    </source>
</evidence>
<protein>
    <submittedName>
        <fullName evidence="1">Uncharacterized protein</fullName>
    </submittedName>
</protein>
<dbReference type="AlphaFoldDB" id="A0AAW4LD63"/>
<name>A0AAW4LD63_9BACT</name>
<dbReference type="Proteomes" id="UP000811899">
    <property type="component" value="Unassembled WGS sequence"/>
</dbReference>
<gene>
    <name evidence="1" type="ORF">KI809_18820</name>
</gene>
<evidence type="ECO:0000313" key="1">
    <source>
        <dbReference type="EMBL" id="MBT0666366.1"/>
    </source>
</evidence>
<proteinExistence type="predicted"/>
<dbReference type="RefSeq" id="WP_214173140.1">
    <property type="nucleotide sequence ID" value="NZ_JAHCVJ010000011.1"/>
</dbReference>
<keyword evidence="2" id="KW-1185">Reference proteome</keyword>
<dbReference type="EMBL" id="JAHCVJ010000011">
    <property type="protein sequence ID" value="MBT0666366.1"/>
    <property type="molecule type" value="Genomic_DNA"/>
</dbReference>
<accession>A0AAW4LD63</accession>
<organism evidence="1 2">
    <name type="scientific">Geoanaerobacter pelophilus</name>
    <dbReference type="NCBI Taxonomy" id="60036"/>
    <lineage>
        <taxon>Bacteria</taxon>
        <taxon>Pseudomonadati</taxon>
        <taxon>Thermodesulfobacteriota</taxon>
        <taxon>Desulfuromonadia</taxon>
        <taxon>Geobacterales</taxon>
        <taxon>Geobacteraceae</taxon>
        <taxon>Geoanaerobacter</taxon>
    </lineage>
</organism>
<sequence>MNEITILIIGIGIGYFWAMHRAENIKITGIKVYPRINAREFWEQLEKWAMDNPVKPTTVESEQPCQPQSK</sequence>
<reference evidence="1 2" key="1">
    <citation type="submission" date="2021-05" db="EMBL/GenBank/DDBJ databases">
        <title>The draft genome of Geobacter pelophilus DSM 12255.</title>
        <authorList>
            <person name="Xu Z."/>
            <person name="Masuda Y."/>
            <person name="Itoh H."/>
            <person name="Senoo K."/>
        </authorList>
    </citation>
    <scope>NUCLEOTIDE SEQUENCE [LARGE SCALE GENOMIC DNA]</scope>
    <source>
        <strain evidence="1 2">DSM 12255</strain>
    </source>
</reference>